<organism evidence="1">
    <name type="scientific">Mamestra configurata nucleopolyhedrovirus</name>
    <name type="common">MacoNPV</name>
    <dbReference type="NCBI Taxonomy" id="207830"/>
    <lineage>
        <taxon>Viruses</taxon>
        <taxon>Viruses incertae sedis</taxon>
        <taxon>Naldaviricetes</taxon>
        <taxon>Lefavirales</taxon>
        <taxon>Baculoviridae</taxon>
        <taxon>Alphabaculovirus</taxon>
        <taxon>Alphabaculovirus maconfiguratae</taxon>
    </lineage>
</organism>
<reference evidence="1" key="1">
    <citation type="submission" date="2019-01" db="EMBL/GenBank/DDBJ databases">
        <title>Genomics of alphabaculovirus isolates infecting Mamestra species from North America and Eurasia.</title>
        <authorList>
            <person name="Erlandson M.A."/>
            <person name="Baldwin D."/>
            <person name="Theilmann D.A."/>
        </authorList>
    </citation>
    <scope>NUCLEOTIDE SEQUENCE</scope>
    <source>
        <strain evidence="1">AB260</strain>
    </source>
</reference>
<dbReference type="InterPro" id="IPR007748">
    <property type="entry name" value="AcMNPV_Orf109"/>
</dbReference>
<dbReference type="Pfam" id="PF05054">
    <property type="entry name" value="AcMNPV_Ac109"/>
    <property type="match status" value="2"/>
</dbReference>
<name>A0A5B9G792_NPVMC</name>
<proteinExistence type="predicted"/>
<protein>
    <submittedName>
        <fullName evidence="1">Maco-A 80</fullName>
    </submittedName>
</protein>
<organismHost>
    <name type="scientific">Mamestra configurata</name>
    <name type="common">bertha armyworm</name>
    <dbReference type="NCBI Taxonomy" id="174822"/>
</organismHost>
<accession>A0A5B9G792</accession>
<evidence type="ECO:0000313" key="1">
    <source>
        <dbReference type="EMBL" id="QEE79967.1"/>
    </source>
</evidence>
<dbReference type="EMBL" id="MK409385">
    <property type="protein sequence ID" value="QEE79967.1"/>
    <property type="molecule type" value="Genomic_DNA"/>
</dbReference>
<sequence>MTCSFNIAVYISDRFFAFPYDRVEPQHDVGGALVRKLIVYVPTEEDVKFVNTAYIKNFEYIAVQRQEYNERHESHSPEKKPNFTIVYWNPIFPIVEIGAGNTLVFSMMLTDSLFYCKTMVVDSNNPVCPIQYLTRTLRDYIPIAGESPLDHFNTLTDDNKNNFLICFLRETPRKIRQLNVKRILTILEYRKIPAKFAFEMSDADVQDIYIELKNELVRRLIKGDTNAHCPYLNIPNLNFIKRAQQLLLIPDSSQTVVTFISMFQILVLPYQIVPEIIIKLNSIDHKRNVRLYCKNDSLAITSFGAVPNNMVEDNPVSFDYADVNTPYHLNTMRDKLYEATRIDNLIVSAARYNYFF</sequence>